<dbReference type="PANTHER" id="PTHR44809:SF1">
    <property type="entry name" value="PROTEIN O-MANNOSYL-TRANSFERASE TMTC1"/>
    <property type="match status" value="1"/>
</dbReference>
<sequence length="498" mass="52689">MDPRQGGRSLGRGELAEAEAALAQLDPAARRNEVPATVAAMLQLARLQFTEARAGFEAVLRQYPESVSARIGLARVGLTQGTEGEPERLLGEVLRRQPAQPEALSRLTALATSGGPRAVTARVALTAAQEASPGEPALALALAQVLQDAGDAAGAVAVLETEPLLTPGRGAALPLARARAYAAMEKWSEAEAASRAALAESPENAVARRQLASLLVRGGDPRGAEALLREGLRSRPADPMLQQGLIGLVNETRGLDAALAVADQLAQQPEAQPNGRLLRGDLLLASRRPADAARAYAAAHAAAPSAGLALRTAGAWLAADQRAEAEKVLNAWLQRVPEEVEVLNTLAQFDIQAGRTPQAVQRLTTLLQRAPNNAVALNNLAWLTSQEPNPAALERARELSERAYFLLPSPETADTLGWILARLGQTQRALPLLRAAVSASRRNSAPDFGGAYRLAFTLRAAGERAEAQRIIDQVLANGGAFRERPEAERLQAELRAGR</sequence>
<dbReference type="SUPFAM" id="SSF48452">
    <property type="entry name" value="TPR-like"/>
    <property type="match status" value="2"/>
</dbReference>
<reference evidence="1" key="1">
    <citation type="submission" date="2020-08" db="EMBL/GenBank/DDBJ databases">
        <authorList>
            <person name="Hu Y."/>
            <person name="Nguyen S.V."/>
            <person name="Li F."/>
            <person name="Fanning S."/>
        </authorList>
    </citation>
    <scope>NUCLEOTIDE SEQUENCE</scope>
    <source>
        <strain evidence="1">SYSU D8009</strain>
    </source>
</reference>
<comment type="caution">
    <text evidence="1">The sequence shown here is derived from an EMBL/GenBank/DDBJ whole genome shotgun (WGS) entry which is preliminary data.</text>
</comment>
<evidence type="ECO:0000313" key="2">
    <source>
        <dbReference type="Proteomes" id="UP000600101"/>
    </source>
</evidence>
<dbReference type="Gene3D" id="1.25.40.10">
    <property type="entry name" value="Tetratricopeptide repeat domain"/>
    <property type="match status" value="2"/>
</dbReference>
<proteinExistence type="predicted"/>
<gene>
    <name evidence="1" type="ORF">H7965_22380</name>
</gene>
<dbReference type="EMBL" id="JACOMF010000041">
    <property type="protein sequence ID" value="MBC4018050.1"/>
    <property type="molecule type" value="Genomic_DNA"/>
</dbReference>
<dbReference type="RefSeq" id="WP_186772807.1">
    <property type="nucleotide sequence ID" value="NZ_JACOMF010000041.1"/>
</dbReference>
<dbReference type="InterPro" id="IPR011990">
    <property type="entry name" value="TPR-like_helical_dom_sf"/>
</dbReference>
<dbReference type="InterPro" id="IPR052943">
    <property type="entry name" value="TMTC_O-mannosyl-trnsfr"/>
</dbReference>
<dbReference type="AlphaFoldDB" id="A0A9X0R1X9"/>
<accession>A0A9X0R1X9</accession>
<dbReference type="PANTHER" id="PTHR44809">
    <property type="match status" value="1"/>
</dbReference>
<dbReference type="Proteomes" id="UP000600101">
    <property type="component" value="Unassembled WGS sequence"/>
</dbReference>
<evidence type="ECO:0000313" key="1">
    <source>
        <dbReference type="EMBL" id="MBC4018050.1"/>
    </source>
</evidence>
<dbReference type="Pfam" id="PF14559">
    <property type="entry name" value="TPR_19"/>
    <property type="match status" value="2"/>
</dbReference>
<keyword evidence="2" id="KW-1185">Reference proteome</keyword>
<protein>
    <submittedName>
        <fullName evidence="1">Tetratricopeptide repeat protein</fullName>
    </submittedName>
</protein>
<name>A0A9X0R1X9_9PROT</name>
<dbReference type="InterPro" id="IPR019734">
    <property type="entry name" value="TPR_rpt"/>
</dbReference>
<organism evidence="1 2">
    <name type="scientific">Siccirubricoccus deserti</name>
    <dbReference type="NCBI Taxonomy" id="2013562"/>
    <lineage>
        <taxon>Bacteria</taxon>
        <taxon>Pseudomonadati</taxon>
        <taxon>Pseudomonadota</taxon>
        <taxon>Alphaproteobacteria</taxon>
        <taxon>Acetobacterales</taxon>
        <taxon>Roseomonadaceae</taxon>
        <taxon>Siccirubricoccus</taxon>
    </lineage>
</organism>
<dbReference type="SMART" id="SM00028">
    <property type="entry name" value="TPR"/>
    <property type="match status" value="5"/>
</dbReference>
<dbReference type="Pfam" id="PF13432">
    <property type="entry name" value="TPR_16"/>
    <property type="match status" value="1"/>
</dbReference>